<dbReference type="InterPro" id="IPR002696">
    <property type="entry name" value="Membr_insert_effic_factor_YidD"/>
</dbReference>
<accession>A0A0A8K4U8</accession>
<dbReference type="OrthoDB" id="9801753at2"/>
<keyword evidence="1" id="KW-1003">Cell membrane</keyword>
<dbReference type="PANTHER" id="PTHR33383">
    <property type="entry name" value="MEMBRANE PROTEIN INSERTION EFFICIENCY FACTOR-RELATED"/>
    <property type="match status" value="1"/>
</dbReference>
<dbReference type="SMART" id="SM01234">
    <property type="entry name" value="Haemolytic"/>
    <property type="match status" value="1"/>
</dbReference>
<evidence type="ECO:0000313" key="2">
    <source>
        <dbReference type="EMBL" id="BAQ17811.1"/>
    </source>
</evidence>
<evidence type="ECO:0000313" key="3">
    <source>
        <dbReference type="Proteomes" id="UP000031643"/>
    </source>
</evidence>
<dbReference type="Pfam" id="PF01809">
    <property type="entry name" value="YidD"/>
    <property type="match status" value="1"/>
</dbReference>
<dbReference type="NCBIfam" id="TIGR00278">
    <property type="entry name" value="membrane protein insertion efficiency factor YidD"/>
    <property type="match status" value="1"/>
</dbReference>
<comment type="subcellular location">
    <subcellularLocation>
        <location evidence="1">Cell membrane</location>
        <topology evidence="1">Peripheral membrane protein</topology>
        <orientation evidence="1">Cytoplasmic side</orientation>
    </subcellularLocation>
</comment>
<dbReference type="AlphaFoldDB" id="A0A0A8K4U8"/>
<dbReference type="HAMAP" id="MF_00386">
    <property type="entry name" value="UPF0161_YidD"/>
    <property type="match status" value="1"/>
</dbReference>
<proteinExistence type="inferred from homology"/>
<dbReference type="GO" id="GO:0005886">
    <property type="term" value="C:plasma membrane"/>
    <property type="evidence" value="ECO:0007669"/>
    <property type="project" value="UniProtKB-SubCell"/>
</dbReference>
<evidence type="ECO:0000256" key="1">
    <source>
        <dbReference type="HAMAP-Rule" id="MF_00386"/>
    </source>
</evidence>
<dbReference type="PANTHER" id="PTHR33383:SF1">
    <property type="entry name" value="MEMBRANE PROTEIN INSERTION EFFICIENCY FACTOR-RELATED"/>
    <property type="match status" value="1"/>
</dbReference>
<keyword evidence="3" id="KW-1185">Reference proteome</keyword>
<organism evidence="2 3">
    <name type="scientific">Methyloceanibacter caenitepidi</name>
    <dbReference type="NCBI Taxonomy" id="1384459"/>
    <lineage>
        <taxon>Bacteria</taxon>
        <taxon>Pseudomonadati</taxon>
        <taxon>Pseudomonadota</taxon>
        <taxon>Alphaproteobacteria</taxon>
        <taxon>Hyphomicrobiales</taxon>
        <taxon>Hyphomicrobiaceae</taxon>
        <taxon>Methyloceanibacter</taxon>
    </lineage>
</organism>
<sequence>MNPPSTWIPRVWGRQIAKAVMLAPIMAYRYTFSALVGGHCRHLPTCSDYAREAIDLNGAWKGGWLTLARLCRCNPLGSHGHDPVPDSRTERHPFAPWRYGRWRIGA</sequence>
<dbReference type="EMBL" id="AP014648">
    <property type="protein sequence ID" value="BAQ17811.1"/>
    <property type="molecule type" value="Genomic_DNA"/>
</dbReference>
<comment type="similarity">
    <text evidence="1">Belongs to the UPF0161 family.</text>
</comment>
<dbReference type="HOGENOM" id="CLU_144811_0_1_5"/>
<comment type="function">
    <text evidence="1">Could be involved in insertion of integral membrane proteins into the membrane.</text>
</comment>
<dbReference type="Proteomes" id="UP000031643">
    <property type="component" value="Chromosome"/>
</dbReference>
<name>A0A0A8K4U8_9HYPH</name>
<gene>
    <name evidence="2" type="ORF">GL4_2374</name>
</gene>
<keyword evidence="1" id="KW-0472">Membrane</keyword>
<dbReference type="KEGG" id="mcg:GL4_2374"/>
<reference evidence="2 3" key="1">
    <citation type="submission" date="2014-09" db="EMBL/GenBank/DDBJ databases">
        <title>Genome sequencing of Methyloceanibacter caenitepidi Gela4.</title>
        <authorList>
            <person name="Takeuchi M."/>
            <person name="Susumu S."/>
            <person name="Kamagata Y."/>
            <person name="Oshima K."/>
            <person name="Hattori M."/>
            <person name="Iwasaki W."/>
        </authorList>
    </citation>
    <scope>NUCLEOTIDE SEQUENCE [LARGE SCALE GENOMIC DNA]</scope>
    <source>
        <strain evidence="2 3">Gela4</strain>
    </source>
</reference>
<protein>
    <recommendedName>
        <fullName evidence="1">Putative membrane protein insertion efficiency factor</fullName>
    </recommendedName>
</protein>
<dbReference type="RefSeq" id="WP_082025629.1">
    <property type="nucleotide sequence ID" value="NZ_AP014648.1"/>
</dbReference>
<dbReference type="STRING" id="1384459.GL4_2374"/>